<keyword evidence="17" id="KW-1185">Reference proteome</keyword>
<evidence type="ECO:0000256" key="9">
    <source>
        <dbReference type="ARBA" id="ARBA00023145"/>
    </source>
</evidence>
<keyword evidence="11" id="KW-0964">Secreted</keyword>
<keyword evidence="5" id="KW-0732">Signal</keyword>
<accession>A0A078KZV8</accession>
<comment type="function">
    <text evidence="11">Extracellular zinc metalloprotease.</text>
</comment>
<dbReference type="GO" id="GO:0046872">
    <property type="term" value="F:metal ion binding"/>
    <property type="evidence" value="ECO:0007669"/>
    <property type="project" value="UniProtKB-UniRule"/>
</dbReference>
<dbReference type="InterPro" id="IPR050728">
    <property type="entry name" value="Zinc_Metalloprotease_M4"/>
</dbReference>
<evidence type="ECO:0000256" key="1">
    <source>
        <dbReference type="ARBA" id="ARBA00001947"/>
    </source>
</evidence>
<dbReference type="InterPro" id="IPR001570">
    <property type="entry name" value="Peptidase_M4_C_domain"/>
</dbReference>
<evidence type="ECO:0000256" key="3">
    <source>
        <dbReference type="ARBA" id="ARBA00022670"/>
    </source>
</evidence>
<name>A0A078KZV8_9GAMM</name>
<dbReference type="InterPro" id="IPR013856">
    <property type="entry name" value="Peptidase_M4_domain"/>
</dbReference>
<dbReference type="Gene3D" id="3.10.170.10">
    <property type="match status" value="1"/>
</dbReference>
<dbReference type="Pfam" id="PF02868">
    <property type="entry name" value="Peptidase_M4_C"/>
    <property type="match status" value="1"/>
</dbReference>
<dbReference type="GO" id="GO:0005576">
    <property type="term" value="C:extracellular region"/>
    <property type="evidence" value="ECO:0007669"/>
    <property type="project" value="UniProtKB-SubCell"/>
</dbReference>
<evidence type="ECO:0000259" key="15">
    <source>
        <dbReference type="Pfam" id="PF07504"/>
    </source>
</evidence>
<feature type="domain" description="PepSY" evidence="14">
    <location>
        <begin position="144"/>
        <end position="214"/>
    </location>
</feature>
<feature type="domain" description="Peptidase M4 C-terminal" evidence="13">
    <location>
        <begin position="381"/>
        <end position="569"/>
    </location>
</feature>
<dbReference type="eggNOG" id="COG3227">
    <property type="taxonomic scope" value="Bacteria"/>
</dbReference>
<evidence type="ECO:0000256" key="4">
    <source>
        <dbReference type="ARBA" id="ARBA00022723"/>
    </source>
</evidence>
<evidence type="ECO:0000313" key="16">
    <source>
        <dbReference type="EMBL" id="CDZ78542.1"/>
    </source>
</evidence>
<organism evidence="16 17">
    <name type="scientific">Legionella massiliensis</name>
    <dbReference type="NCBI Taxonomy" id="1034943"/>
    <lineage>
        <taxon>Bacteria</taxon>
        <taxon>Pseudomonadati</taxon>
        <taxon>Pseudomonadota</taxon>
        <taxon>Gammaproteobacteria</taxon>
        <taxon>Legionellales</taxon>
        <taxon>Legionellaceae</taxon>
        <taxon>Legionella</taxon>
    </lineage>
</organism>
<dbReference type="InterPro" id="IPR025711">
    <property type="entry name" value="PepSY"/>
</dbReference>
<feature type="active site" description="Proton donor" evidence="10">
    <location>
        <position position="499"/>
    </location>
</feature>
<dbReference type="Pfam" id="PF01447">
    <property type="entry name" value="Peptidase_M4"/>
    <property type="match status" value="1"/>
</dbReference>
<reference evidence="16 17" key="1">
    <citation type="submission" date="2014-06" db="EMBL/GenBank/DDBJ databases">
        <authorList>
            <person name="Urmite Genomes Urmite Genomes"/>
        </authorList>
    </citation>
    <scope>NUCLEOTIDE SEQUENCE [LARGE SCALE GENOMIC DNA]</scope>
</reference>
<comment type="cofactor">
    <cofactor evidence="1 11">
        <name>Zn(2+)</name>
        <dbReference type="ChEBI" id="CHEBI:29105"/>
    </cofactor>
</comment>
<dbReference type="AlphaFoldDB" id="A0A078KZV8"/>
<dbReference type="InterPro" id="IPR011096">
    <property type="entry name" value="FTP_domain"/>
</dbReference>
<evidence type="ECO:0000256" key="8">
    <source>
        <dbReference type="ARBA" id="ARBA00023049"/>
    </source>
</evidence>
<keyword evidence="6 11" id="KW-0378">Hydrolase</keyword>
<feature type="domain" description="FTP" evidence="15">
    <location>
        <begin position="86"/>
        <end position="117"/>
    </location>
</feature>
<gene>
    <name evidence="16" type="primary">hap_2</name>
    <name evidence="16" type="ORF">BN59_02852</name>
</gene>
<feature type="active site" evidence="10">
    <location>
        <position position="371"/>
    </location>
</feature>
<dbReference type="SUPFAM" id="SSF55486">
    <property type="entry name" value="Metalloproteases ('zincins'), catalytic domain"/>
    <property type="match status" value="1"/>
</dbReference>
<dbReference type="Gene3D" id="3.10.450.490">
    <property type="match status" value="1"/>
</dbReference>
<evidence type="ECO:0000256" key="6">
    <source>
        <dbReference type="ARBA" id="ARBA00022801"/>
    </source>
</evidence>
<evidence type="ECO:0000256" key="11">
    <source>
        <dbReference type="RuleBase" id="RU366073"/>
    </source>
</evidence>
<keyword evidence="9" id="KW-0865">Zymogen</keyword>
<evidence type="ECO:0000313" key="17">
    <source>
        <dbReference type="Proteomes" id="UP000044071"/>
    </source>
</evidence>
<evidence type="ECO:0000256" key="10">
    <source>
        <dbReference type="PIRSR" id="PIRSR623612-1"/>
    </source>
</evidence>
<dbReference type="InterPro" id="IPR027268">
    <property type="entry name" value="Peptidase_M4/M1_CTD_sf"/>
</dbReference>
<dbReference type="CDD" id="cd09597">
    <property type="entry name" value="M4_TLP"/>
    <property type="match status" value="1"/>
</dbReference>
<sequence>MRQFHPKLLPSQRQHETIRANLSLPVNIMKKTLVLPLLSACSISWAANPINLHQAPLSELKQFSFSQQAKTAALPTKNVNNLKKVNQTKQANLVITRYQQLYQGIPIVGAQVTVSQNPKIHGLTSGQVNGHLFNDIQLNTKPTLNSQQALQLAKERYAGKAETSEEKSELQIRTNKDNQLGLTYLVSFKSFLNSKPVWPFFIIDAQTGEILKQWNNIQPYKDSGPGGNEKVHEYWYGKDGLPALDVSQNEQSCTLDDGTVAAVNVNSKWDWQGFIQTAISYPCGNNVENFIHGSYSAENDAYFFGHIILDLYKDWYGLNALQDSLGNPQKLIMRVHFGEYFDNAFWDGKTMTFGDGNYFYPLVSLDVAGHEVSHGFTQQHSNLEYHDESGALNEAFSDMAGQASRAYLLEKYPELYNKAFLTPNEVTWEIGETLIPSSLAIKALRFLDLPSLDKMSADCFDKKMARRQNSLCAISYPELLAYVTATSSDEDDRQSALVHFASGIFNRVFYLMAKQMGIKTAFQVMIIANTKYWTPITDFKEAACGVIDAAKDLNLDTAPIVTAFKKVGISTTHCINV</sequence>
<dbReference type="STRING" id="1034943.BN59_02852"/>
<keyword evidence="3 11" id="KW-0645">Protease</keyword>
<keyword evidence="7 11" id="KW-0862">Zinc</keyword>
<dbReference type="GO" id="GO:0004222">
    <property type="term" value="F:metalloendopeptidase activity"/>
    <property type="evidence" value="ECO:0007669"/>
    <property type="project" value="UniProtKB-UniRule"/>
</dbReference>
<evidence type="ECO:0000259" key="12">
    <source>
        <dbReference type="Pfam" id="PF01447"/>
    </source>
</evidence>
<dbReference type="EMBL" id="CCSB01000003">
    <property type="protein sequence ID" value="CDZ78542.1"/>
    <property type="molecule type" value="Genomic_DNA"/>
</dbReference>
<evidence type="ECO:0000259" key="13">
    <source>
        <dbReference type="Pfam" id="PF02868"/>
    </source>
</evidence>
<dbReference type="EC" id="3.4.24.-" evidence="11"/>
<dbReference type="InterPro" id="IPR023612">
    <property type="entry name" value="Peptidase_M4"/>
</dbReference>
<comment type="similarity">
    <text evidence="2 11">Belongs to the peptidase M4 family.</text>
</comment>
<comment type="subcellular location">
    <subcellularLocation>
        <location evidence="11">Secreted</location>
    </subcellularLocation>
</comment>
<evidence type="ECO:0000259" key="14">
    <source>
        <dbReference type="Pfam" id="PF03413"/>
    </source>
</evidence>
<dbReference type="PANTHER" id="PTHR33794">
    <property type="entry name" value="BACILLOLYSIN"/>
    <property type="match status" value="1"/>
</dbReference>
<dbReference type="PRINTS" id="PR00730">
    <property type="entry name" value="THERMOLYSIN"/>
</dbReference>
<dbReference type="Pfam" id="PF03413">
    <property type="entry name" value="PepSY"/>
    <property type="match status" value="1"/>
</dbReference>
<keyword evidence="4" id="KW-0479">Metal-binding</keyword>
<protein>
    <recommendedName>
        <fullName evidence="11">Neutral metalloproteinase</fullName>
        <ecNumber evidence="11">3.4.24.-</ecNumber>
    </recommendedName>
</protein>
<dbReference type="Gene3D" id="1.10.390.10">
    <property type="entry name" value="Neutral Protease Domain 2"/>
    <property type="match status" value="1"/>
</dbReference>
<keyword evidence="8 11" id="KW-0482">Metalloprotease</keyword>
<dbReference type="Gene3D" id="3.10.450.40">
    <property type="match status" value="1"/>
</dbReference>
<evidence type="ECO:0000256" key="5">
    <source>
        <dbReference type="ARBA" id="ARBA00022729"/>
    </source>
</evidence>
<dbReference type="Pfam" id="PF07504">
    <property type="entry name" value="FTP"/>
    <property type="match status" value="1"/>
</dbReference>
<evidence type="ECO:0000256" key="2">
    <source>
        <dbReference type="ARBA" id="ARBA00009388"/>
    </source>
</evidence>
<evidence type="ECO:0000256" key="7">
    <source>
        <dbReference type="ARBA" id="ARBA00022833"/>
    </source>
</evidence>
<proteinExistence type="inferred from homology"/>
<dbReference type="Proteomes" id="UP000044071">
    <property type="component" value="Unassembled WGS sequence"/>
</dbReference>
<dbReference type="GO" id="GO:0006508">
    <property type="term" value="P:proteolysis"/>
    <property type="evidence" value="ECO:0007669"/>
    <property type="project" value="UniProtKB-KW"/>
</dbReference>
<dbReference type="PANTHER" id="PTHR33794:SF1">
    <property type="entry name" value="BACILLOLYSIN"/>
    <property type="match status" value="1"/>
</dbReference>
<feature type="domain" description="Peptidase M4" evidence="12">
    <location>
        <begin position="236"/>
        <end position="378"/>
    </location>
</feature>